<reference evidence="6" key="3">
    <citation type="submission" date="2025-09" db="UniProtKB">
        <authorList>
            <consortium name="Ensembl"/>
        </authorList>
    </citation>
    <scope>IDENTIFICATION</scope>
</reference>
<dbReference type="GO" id="GO:2000351">
    <property type="term" value="P:regulation of endothelial cell apoptotic process"/>
    <property type="evidence" value="ECO:0007669"/>
    <property type="project" value="Ensembl"/>
</dbReference>
<comment type="subcellular location">
    <subcellularLocation>
        <location evidence="3">Nucleus</location>
    </subcellularLocation>
</comment>
<dbReference type="GO" id="GO:1901342">
    <property type="term" value="P:regulation of vasculature development"/>
    <property type="evidence" value="ECO:0007669"/>
    <property type="project" value="Ensembl"/>
</dbReference>
<dbReference type="OMA" id="RWGRCKN"/>
<dbReference type="GO" id="GO:0000981">
    <property type="term" value="F:DNA-binding transcription factor activity, RNA polymerase II-specific"/>
    <property type="evidence" value="ECO:0000318"/>
    <property type="project" value="GO_Central"/>
</dbReference>
<dbReference type="GO" id="GO:0035779">
    <property type="term" value="P:angioblast cell differentiation"/>
    <property type="evidence" value="ECO:0007669"/>
    <property type="project" value="Ensembl"/>
</dbReference>
<comment type="similarity">
    <text evidence="1 3">Belongs to the ETS family.</text>
</comment>
<dbReference type="PROSITE" id="PS00345">
    <property type="entry name" value="ETS_DOMAIN_1"/>
    <property type="match status" value="1"/>
</dbReference>
<evidence type="ECO:0000256" key="3">
    <source>
        <dbReference type="RuleBase" id="RU004019"/>
    </source>
</evidence>
<dbReference type="GO" id="GO:0060217">
    <property type="term" value="P:hemangioblast cell differentiation"/>
    <property type="evidence" value="ECO:0007669"/>
    <property type="project" value="Ensembl"/>
</dbReference>
<dbReference type="GO" id="GO:0005634">
    <property type="term" value="C:nucleus"/>
    <property type="evidence" value="ECO:0000318"/>
    <property type="project" value="GO_Central"/>
</dbReference>
<dbReference type="GeneTree" id="ENSGT00940000166384"/>
<evidence type="ECO:0000256" key="1">
    <source>
        <dbReference type="ARBA" id="ARBA00005562"/>
    </source>
</evidence>
<dbReference type="GO" id="GO:0060837">
    <property type="term" value="P:blood vessel endothelial cell differentiation"/>
    <property type="evidence" value="ECO:0007669"/>
    <property type="project" value="Ensembl"/>
</dbReference>
<dbReference type="FunFam" id="1.10.10.10:FF:000347">
    <property type="entry name" value="Ets variant 2"/>
    <property type="match status" value="1"/>
</dbReference>
<dbReference type="InterPro" id="IPR036388">
    <property type="entry name" value="WH-like_DNA-bd_sf"/>
</dbReference>
<dbReference type="PANTHER" id="PTHR11849">
    <property type="entry name" value="ETS"/>
    <property type="match status" value="1"/>
</dbReference>
<dbReference type="PANTHER" id="PTHR11849:SF312">
    <property type="entry name" value="ETS VARIANT TRANSCRIPTION FACTOR 2"/>
    <property type="match status" value="1"/>
</dbReference>
<dbReference type="InterPro" id="IPR046328">
    <property type="entry name" value="ETS_fam"/>
</dbReference>
<dbReference type="AlphaFoldDB" id="W5MBV7"/>
<evidence type="ECO:0000256" key="4">
    <source>
        <dbReference type="SAM" id="MobiDB-lite"/>
    </source>
</evidence>
<sequence>MEMYQAGYYYEDFRSQEVPSGFDCGSYDASGDDLSFMVDSTVTGHQSFPEVYDDLPKEFGLYSSKAGYSDSGLFDLDCYSDQQYWTAHTNGGSGTAVDPAQGVYQEPSHSGQSYQTLLPVGHLAPRDENSASAVDGQNHYLPLTQEPQPAGGSAVSLEHLGCPDPSYAHGGLVFKSEPQEPPRHWSDFIPPSSGRPPREYASPPALPAERCCHRVAKHRTPRQASQRAGTETRQAAGIVAYTGSGPMQLWQFLLELLLDESCQSFISWTGDGWEFKLSDPTEVARRWGRCKNKPKMNYEKLSRGLRYYYHKNIIHKTGGKRYVYRFVCDVQGMLGR</sequence>
<dbReference type="Gene3D" id="1.10.10.10">
    <property type="entry name" value="Winged helix-like DNA-binding domain superfamily/Winged helix DNA-binding domain"/>
    <property type="match status" value="1"/>
</dbReference>
<keyword evidence="3" id="KW-0539">Nucleus</keyword>
<dbReference type="Ensembl" id="ENSLOCT00000005874.1">
    <property type="protein sequence ID" value="ENSLOCP00000005866.1"/>
    <property type="gene ID" value="ENSLOCG00000004877.1"/>
</dbReference>
<dbReference type="PROSITE" id="PS50061">
    <property type="entry name" value="ETS_DOMAIN_3"/>
    <property type="match status" value="1"/>
</dbReference>
<protein>
    <submittedName>
        <fullName evidence="6">ETS1-related protein</fullName>
    </submittedName>
</protein>
<evidence type="ECO:0000259" key="5">
    <source>
        <dbReference type="PROSITE" id="PS50061"/>
    </source>
</evidence>
<dbReference type="InParanoid" id="W5MBV7"/>
<dbReference type="GO" id="GO:0001570">
    <property type="term" value="P:vasculogenesis"/>
    <property type="evidence" value="ECO:0007669"/>
    <property type="project" value="Ensembl"/>
</dbReference>
<dbReference type="Pfam" id="PF00178">
    <property type="entry name" value="Ets"/>
    <property type="match status" value="1"/>
</dbReference>
<dbReference type="PRINTS" id="PR00454">
    <property type="entry name" value="ETSDOMAIN"/>
</dbReference>
<dbReference type="EMBL" id="AHAT01019522">
    <property type="status" value="NOT_ANNOTATED_CDS"/>
    <property type="molecule type" value="Genomic_DNA"/>
</dbReference>
<dbReference type="GO" id="GO:0030223">
    <property type="term" value="P:neutrophil differentiation"/>
    <property type="evidence" value="ECO:0007669"/>
    <property type="project" value="Ensembl"/>
</dbReference>
<dbReference type="STRING" id="7918.ENSLOCP00000005866"/>
<dbReference type="GO" id="GO:0001946">
    <property type="term" value="P:lymphangiogenesis"/>
    <property type="evidence" value="ECO:0007669"/>
    <property type="project" value="Ensembl"/>
</dbReference>
<dbReference type="SMART" id="SM00413">
    <property type="entry name" value="ETS"/>
    <property type="match status" value="1"/>
</dbReference>
<evidence type="ECO:0000256" key="2">
    <source>
        <dbReference type="ARBA" id="ARBA00023125"/>
    </source>
</evidence>
<dbReference type="InterPro" id="IPR000418">
    <property type="entry name" value="Ets_dom"/>
</dbReference>
<feature type="domain" description="ETS" evidence="5">
    <location>
        <begin position="247"/>
        <end position="327"/>
    </location>
</feature>
<dbReference type="Proteomes" id="UP000018468">
    <property type="component" value="Linkage group LG24"/>
</dbReference>
<dbReference type="PROSITE" id="PS00346">
    <property type="entry name" value="ETS_DOMAIN_2"/>
    <property type="match status" value="1"/>
</dbReference>
<reference evidence="7" key="1">
    <citation type="submission" date="2011-12" db="EMBL/GenBank/DDBJ databases">
        <title>The Draft Genome of Lepisosteus oculatus.</title>
        <authorList>
            <consortium name="The Broad Institute Genome Assembly &amp; Analysis Group"/>
            <consortium name="Computational R&amp;D Group"/>
            <consortium name="and Sequencing Platform"/>
            <person name="Di Palma F."/>
            <person name="Alfoldi J."/>
            <person name="Johnson J."/>
            <person name="Berlin A."/>
            <person name="Gnerre S."/>
            <person name="Jaffe D."/>
            <person name="MacCallum I."/>
            <person name="Young S."/>
            <person name="Walker B.J."/>
            <person name="Lander E.S."/>
            <person name="Lindblad-Toh K."/>
        </authorList>
    </citation>
    <scope>NUCLEOTIDE SEQUENCE [LARGE SCALE GENOMIC DNA]</scope>
</reference>
<dbReference type="GO" id="GO:0043565">
    <property type="term" value="F:sequence-specific DNA binding"/>
    <property type="evidence" value="ECO:0007669"/>
    <property type="project" value="InterPro"/>
</dbReference>
<dbReference type="GO" id="GO:0030325">
    <property type="term" value="P:adrenal gland development"/>
    <property type="evidence" value="ECO:0007669"/>
    <property type="project" value="Ensembl"/>
</dbReference>
<dbReference type="GO" id="GO:0006357">
    <property type="term" value="P:regulation of transcription by RNA polymerase II"/>
    <property type="evidence" value="ECO:0000318"/>
    <property type="project" value="GO_Central"/>
</dbReference>
<feature type="compositionally biased region" description="Basic and acidic residues" evidence="4">
    <location>
        <begin position="177"/>
        <end position="186"/>
    </location>
</feature>
<feature type="region of interest" description="Disordered" evidence="4">
    <location>
        <begin position="172"/>
        <end position="202"/>
    </location>
</feature>
<evidence type="ECO:0000313" key="6">
    <source>
        <dbReference type="Ensembl" id="ENSLOCP00000005866.1"/>
    </source>
</evidence>
<name>W5MBV7_LEPOC</name>
<dbReference type="GO" id="GO:0002040">
    <property type="term" value="P:sprouting angiogenesis"/>
    <property type="evidence" value="ECO:0007669"/>
    <property type="project" value="Ensembl"/>
</dbReference>
<dbReference type="GO" id="GO:0003007">
    <property type="term" value="P:heart morphogenesis"/>
    <property type="evidence" value="ECO:0007669"/>
    <property type="project" value="Ensembl"/>
</dbReference>
<keyword evidence="2 3" id="KW-0238">DNA-binding</keyword>
<dbReference type="HOGENOM" id="CLU_827796_0_0_1"/>
<proteinExistence type="inferred from homology"/>
<dbReference type="InterPro" id="IPR036390">
    <property type="entry name" value="WH_DNA-bd_sf"/>
</dbReference>
<evidence type="ECO:0000313" key="7">
    <source>
        <dbReference type="Proteomes" id="UP000018468"/>
    </source>
</evidence>
<dbReference type="eggNOG" id="KOG3806">
    <property type="taxonomic scope" value="Eukaryota"/>
</dbReference>
<reference evidence="6" key="2">
    <citation type="submission" date="2025-08" db="UniProtKB">
        <authorList>
            <consortium name="Ensembl"/>
        </authorList>
    </citation>
    <scope>IDENTIFICATION</scope>
</reference>
<keyword evidence="7" id="KW-1185">Reference proteome</keyword>
<dbReference type="GO" id="GO:0045601">
    <property type="term" value="P:regulation of endothelial cell differentiation"/>
    <property type="evidence" value="ECO:0007669"/>
    <property type="project" value="Ensembl"/>
</dbReference>
<organism evidence="6 7">
    <name type="scientific">Lepisosteus oculatus</name>
    <name type="common">Spotted gar</name>
    <dbReference type="NCBI Taxonomy" id="7918"/>
    <lineage>
        <taxon>Eukaryota</taxon>
        <taxon>Metazoa</taxon>
        <taxon>Chordata</taxon>
        <taxon>Craniata</taxon>
        <taxon>Vertebrata</taxon>
        <taxon>Euteleostomi</taxon>
        <taxon>Actinopterygii</taxon>
        <taxon>Neopterygii</taxon>
        <taxon>Holostei</taxon>
        <taxon>Semionotiformes</taxon>
        <taxon>Lepisosteidae</taxon>
        <taxon>Lepisosteus</taxon>
    </lineage>
</organism>
<dbReference type="GO" id="GO:0030154">
    <property type="term" value="P:cell differentiation"/>
    <property type="evidence" value="ECO:0000318"/>
    <property type="project" value="GO_Central"/>
</dbReference>
<dbReference type="SUPFAM" id="SSF46785">
    <property type="entry name" value="Winged helix' DNA-binding domain"/>
    <property type="match status" value="1"/>
</dbReference>
<dbReference type="Bgee" id="ENSLOCG00000004877">
    <property type="expression patterns" value="Expressed in zone of skin and 9 other cell types or tissues"/>
</dbReference>
<dbReference type="GO" id="GO:0045944">
    <property type="term" value="P:positive regulation of transcription by RNA polymerase II"/>
    <property type="evidence" value="ECO:0007669"/>
    <property type="project" value="Ensembl"/>
</dbReference>
<accession>W5MBV7</accession>